<dbReference type="Gene3D" id="2.70.70.10">
    <property type="entry name" value="Glucose Permease (Domain IIA)"/>
    <property type="match status" value="1"/>
</dbReference>
<dbReference type="NCBIfam" id="TIGR00830">
    <property type="entry name" value="PTBA"/>
    <property type="match status" value="1"/>
</dbReference>
<evidence type="ECO:0000256" key="12">
    <source>
        <dbReference type="SAM" id="Phobius"/>
    </source>
</evidence>
<keyword evidence="6" id="KW-0598">Phosphotransferase system</keyword>
<feature type="transmembrane region" description="Helical" evidence="12">
    <location>
        <begin position="288"/>
        <end position="309"/>
    </location>
</feature>
<feature type="transmembrane region" description="Helical" evidence="12">
    <location>
        <begin position="246"/>
        <end position="268"/>
    </location>
</feature>
<dbReference type="GO" id="GO:0090589">
    <property type="term" value="F:protein-phosphocysteine-trehalose phosphotransferase system transporter activity"/>
    <property type="evidence" value="ECO:0007669"/>
    <property type="project" value="TreeGrafter"/>
</dbReference>
<evidence type="ECO:0000256" key="11">
    <source>
        <dbReference type="PROSITE-ProRule" id="PRU00421"/>
    </source>
</evidence>
<reference evidence="16 19" key="1">
    <citation type="journal article" date="2015" name="Genome Announc.">
        <title>Complete Genome Sequence of the Nitrogen-Fixing and Solvent-Producing Clostridium pasteurianum DSM 525.</title>
        <authorList>
            <person name="Poehlein A."/>
            <person name="Grosse-Honebrink A."/>
            <person name="Zhang Y."/>
            <person name="Minton N.P."/>
            <person name="Daniel R."/>
        </authorList>
    </citation>
    <scope>NUCLEOTIDE SEQUENCE [LARGE SCALE GENOMIC DNA]</scope>
    <source>
        <strain evidence="16">DSM 525</strain>
        <strain evidence="19">DSM 525 / ATCC 6013</strain>
    </source>
</reference>
<dbReference type="Proteomes" id="UP000030905">
    <property type="component" value="Chromosome"/>
</dbReference>
<dbReference type="Pfam" id="PF02378">
    <property type="entry name" value="PTS_EIIC"/>
    <property type="match status" value="1"/>
</dbReference>
<evidence type="ECO:0000256" key="8">
    <source>
        <dbReference type="ARBA" id="ARBA00022777"/>
    </source>
</evidence>
<evidence type="ECO:0000256" key="1">
    <source>
        <dbReference type="ARBA" id="ARBA00004651"/>
    </source>
</evidence>
<comment type="subcellular location">
    <subcellularLocation>
        <location evidence="1">Cell membrane</location>
        <topology evidence="1">Multi-pass membrane protein</topology>
    </subcellularLocation>
</comment>
<dbReference type="RefSeq" id="WP_003445262.1">
    <property type="nucleotide sequence ID" value="NZ_ANZB01000007.1"/>
</dbReference>
<dbReference type="CDD" id="cd00212">
    <property type="entry name" value="PTS_IIB_glc"/>
    <property type="match status" value="1"/>
</dbReference>
<feature type="transmembrane region" description="Helical" evidence="12">
    <location>
        <begin position="330"/>
        <end position="351"/>
    </location>
</feature>
<dbReference type="PROSITE" id="PS00371">
    <property type="entry name" value="PTS_EIIA_TYPE_1_HIS"/>
    <property type="match status" value="1"/>
</dbReference>
<dbReference type="InterPro" id="IPR036878">
    <property type="entry name" value="Glu_permease_IIB"/>
</dbReference>
<gene>
    <name evidence="16" type="primary">scrA</name>
    <name evidence="16" type="ORF">CLPA_c29830</name>
    <name evidence="17" type="ORF">CP6013_00202</name>
</gene>
<dbReference type="AlphaFoldDB" id="A0A0H3J6H5"/>
<keyword evidence="19" id="KW-1185">Reference proteome</keyword>
<keyword evidence="7 12" id="KW-0812">Transmembrane</keyword>
<evidence type="ECO:0000256" key="6">
    <source>
        <dbReference type="ARBA" id="ARBA00022683"/>
    </source>
</evidence>
<evidence type="ECO:0000313" key="17">
    <source>
        <dbReference type="EMBL" id="KRU10955.1"/>
    </source>
</evidence>
<dbReference type="NCBIfam" id="TIGR01996">
    <property type="entry name" value="PTS-II-BC-sucr"/>
    <property type="match status" value="1"/>
</dbReference>
<dbReference type="FunFam" id="3.30.1360.60:FF:000001">
    <property type="entry name" value="PTS system glucose-specific IIBC component PtsG"/>
    <property type="match status" value="1"/>
</dbReference>
<dbReference type="EMBL" id="JPGY02000001">
    <property type="protein sequence ID" value="KRU10955.1"/>
    <property type="molecule type" value="Genomic_DNA"/>
</dbReference>
<proteinExistence type="predicted"/>
<dbReference type="PANTHER" id="PTHR30175:SF7">
    <property type="entry name" value="NEGATIVE REGULATOR OF SACY ACTIVITY"/>
    <property type="match status" value="1"/>
</dbReference>
<name>A0A0H3J6H5_CLOPA</name>
<evidence type="ECO:0000313" key="18">
    <source>
        <dbReference type="Proteomes" id="UP000028042"/>
    </source>
</evidence>
<dbReference type="InterPro" id="IPR050558">
    <property type="entry name" value="PTS_Sugar-Specific_Components"/>
</dbReference>
<feature type="domain" description="PTS EIIB type-1" evidence="14">
    <location>
        <begin position="4"/>
        <end position="87"/>
    </location>
</feature>
<dbReference type="InterPro" id="IPR001996">
    <property type="entry name" value="PTS_IIB_1"/>
</dbReference>
<dbReference type="eggNOG" id="COG2190">
    <property type="taxonomic scope" value="Bacteria"/>
</dbReference>
<feature type="transmembrane region" description="Helical" evidence="12">
    <location>
        <begin position="215"/>
        <end position="234"/>
    </location>
</feature>
<dbReference type="EMBL" id="CP009268">
    <property type="protein sequence ID" value="AJA53037.1"/>
    <property type="molecule type" value="Genomic_DNA"/>
</dbReference>
<evidence type="ECO:0000313" key="19">
    <source>
        <dbReference type="Proteomes" id="UP000030905"/>
    </source>
</evidence>
<evidence type="ECO:0000259" key="15">
    <source>
        <dbReference type="PROSITE" id="PS51103"/>
    </source>
</evidence>
<dbReference type="GeneID" id="93075104"/>
<dbReference type="GO" id="GO:0008982">
    <property type="term" value="F:protein-N(PI)-phosphohistidine-sugar phosphotransferase activity"/>
    <property type="evidence" value="ECO:0007669"/>
    <property type="project" value="InterPro"/>
</dbReference>
<evidence type="ECO:0000256" key="2">
    <source>
        <dbReference type="ARBA" id="ARBA00022448"/>
    </source>
</evidence>
<evidence type="ECO:0000256" key="3">
    <source>
        <dbReference type="ARBA" id="ARBA00022475"/>
    </source>
</evidence>
<dbReference type="InterPro" id="IPR013013">
    <property type="entry name" value="PTS_EIIC_1"/>
</dbReference>
<dbReference type="InterPro" id="IPR001127">
    <property type="entry name" value="PTS_EIIA_1_perm"/>
</dbReference>
<evidence type="ECO:0000256" key="4">
    <source>
        <dbReference type="ARBA" id="ARBA00022597"/>
    </source>
</evidence>
<feature type="domain" description="PTS EIIA type-1" evidence="13">
    <location>
        <begin position="498"/>
        <end position="602"/>
    </location>
</feature>
<evidence type="ECO:0000259" key="14">
    <source>
        <dbReference type="PROSITE" id="PS51098"/>
    </source>
</evidence>
<dbReference type="eggNOG" id="COG1264">
    <property type="taxonomic scope" value="Bacteria"/>
</dbReference>
<dbReference type="PROSITE" id="PS51098">
    <property type="entry name" value="PTS_EIIB_TYPE_1"/>
    <property type="match status" value="1"/>
</dbReference>
<evidence type="ECO:0000256" key="9">
    <source>
        <dbReference type="ARBA" id="ARBA00022989"/>
    </source>
</evidence>
<evidence type="ECO:0000256" key="7">
    <source>
        <dbReference type="ARBA" id="ARBA00022692"/>
    </source>
</evidence>
<keyword evidence="2" id="KW-0813">Transport</keyword>
<reference evidence="17" key="2">
    <citation type="submission" date="2015-10" db="EMBL/GenBank/DDBJ databases">
        <title>Improved Draft Genome Sequence of Clostridium pasteurianum Strain ATCC 6013 (DSM 525) Using a Hybrid Next-Generation Sequencing Approach.</title>
        <authorList>
            <person name="Pyne M.E."/>
            <person name="Utturkar S.M."/>
            <person name="Brown S.D."/>
            <person name="Moo-Young M."/>
            <person name="Chung D.A."/>
            <person name="Chou P.C."/>
        </authorList>
    </citation>
    <scope>NUCLEOTIDE SEQUENCE</scope>
    <source>
        <strain evidence="17">ATCC 6013</strain>
    </source>
</reference>
<dbReference type="InterPro" id="IPR011055">
    <property type="entry name" value="Dup_hybrid_motif"/>
</dbReference>
<feature type="transmembrane region" description="Helical" evidence="12">
    <location>
        <begin position="429"/>
        <end position="452"/>
    </location>
</feature>
<dbReference type="SUPFAM" id="SSF55604">
    <property type="entry name" value="Glucose permease domain IIB"/>
    <property type="match status" value="1"/>
</dbReference>
<evidence type="ECO:0000259" key="13">
    <source>
        <dbReference type="PROSITE" id="PS51093"/>
    </source>
</evidence>
<dbReference type="NCBIfam" id="TIGR00826">
    <property type="entry name" value="EIIB_glc"/>
    <property type="match status" value="1"/>
</dbReference>
<keyword evidence="3" id="KW-1003">Cell membrane</keyword>
<dbReference type="GO" id="GO:0009401">
    <property type="term" value="P:phosphoenolpyruvate-dependent sugar phosphotransferase system"/>
    <property type="evidence" value="ECO:0007669"/>
    <property type="project" value="UniProtKB-KW"/>
</dbReference>
<keyword evidence="10 12" id="KW-0472">Membrane</keyword>
<dbReference type="FunFam" id="2.70.70.10:FF:000001">
    <property type="entry name" value="PTS system glucose-specific IIA component"/>
    <property type="match status" value="1"/>
</dbReference>
<dbReference type="Proteomes" id="UP000028042">
    <property type="component" value="Unassembled WGS sequence"/>
</dbReference>
<dbReference type="Pfam" id="PF00358">
    <property type="entry name" value="PTS_EIIA_1"/>
    <property type="match status" value="1"/>
</dbReference>
<sequence length="629" mass="66979">MDYSKVAKEILKYLGGEGNVASAAHCATRLRVILKDEKKADVKKIEKIDAVKGVFNSSGQLQIIIGQGTVNKVYNAFTEGTSIQQASLSDTKKAGAKNMNVFAKFARMLSNIFVPIIPAIVASGLLMGLLGMFQTFHWIDDKSGIYILLNMFSNAAFVFLPVLIAFSAAREFDTNPFLAAALGAIMIHPDLQNAWTLGEGIKTTISVFGLNVGMVGYQGTVLPILIAVWVMSRIEKILRKIIPDVLDILLTPFFTLMISAFFSLLVIGPAGRLLGDGISFGLQTLYNTAGVFAGILFGGCYSLIVITGIQHSFHAIEAALIANPEIHKNFLLPIWSMANVAQGGAALAVYFKTKNKKIKAIASPAALSALLGITEPAIFGVNLRFVRPFVAAAIGGAIGGGYIVLTKVAMNGIGVTGIPGTAIVQQGSIIHYLIGLVLAFAGAFIIAFIIGIKEEENENTEEVEELDDLEINEADASVLCNLVSPSNGNAMSLKKVPDKTFAEELLGKGIAVDPEDGVVVAPVDGSITLMFDTKHAVAIKTSDGVEVLIHIGIDTVKMNGKGFNALVKTGDVVKKGQKLVEFDLDLVKEEAESPIIMIIVTNSDSMKFVKSLKYGKVKQGDGLAVVGVE</sequence>
<reference evidence="17 18" key="3">
    <citation type="journal article" name="Genome Announc.">
        <title>Improved Draft Genome Sequence of Clostridium pasteurianum Strain ATCC 6013 (DSM 525) Using a Hybrid Next-Generation Sequencing Approach.</title>
        <authorList>
            <person name="Pyne M.E."/>
            <person name="Utturkar S."/>
            <person name="Brown S.D."/>
            <person name="Moo-Young M."/>
            <person name="Chung D.A."/>
            <person name="Chou C.P."/>
        </authorList>
    </citation>
    <scope>NUCLEOTIDE SEQUENCE [LARGE SCALE GENOMIC DNA]</scope>
    <source>
        <strain evidence="17 18">ATCC 6013</strain>
    </source>
</reference>
<dbReference type="EC" id="2.7.1.69" evidence="16 17"/>
<feature type="transmembrane region" description="Helical" evidence="12">
    <location>
        <begin position="112"/>
        <end position="133"/>
    </location>
</feature>
<evidence type="ECO:0000256" key="5">
    <source>
        <dbReference type="ARBA" id="ARBA00022679"/>
    </source>
</evidence>
<dbReference type="Gene3D" id="3.30.1360.60">
    <property type="entry name" value="Glucose permease domain IIB"/>
    <property type="match status" value="1"/>
</dbReference>
<dbReference type="KEGG" id="cpae:CPAST_c29830"/>
<feature type="transmembrane region" description="Helical" evidence="12">
    <location>
        <begin position="177"/>
        <end position="195"/>
    </location>
</feature>
<feature type="transmembrane region" description="Helical" evidence="12">
    <location>
        <begin position="145"/>
        <end position="165"/>
    </location>
</feature>
<keyword evidence="8" id="KW-0418">Kinase</keyword>
<dbReference type="PATRIC" id="fig|1262449.3.peg.2245"/>
<dbReference type="SUPFAM" id="SSF51261">
    <property type="entry name" value="Duplicated hybrid motif"/>
    <property type="match status" value="1"/>
</dbReference>
<dbReference type="Pfam" id="PF00367">
    <property type="entry name" value="PTS_EIIB"/>
    <property type="match status" value="1"/>
</dbReference>
<accession>A0A0H3J6H5</accession>
<dbReference type="eggNOG" id="COG1263">
    <property type="taxonomic scope" value="Bacteria"/>
</dbReference>
<dbReference type="InterPro" id="IPR003352">
    <property type="entry name" value="PTS_EIIC"/>
</dbReference>
<dbReference type="PROSITE" id="PS01035">
    <property type="entry name" value="PTS_EIIB_TYPE_1_CYS"/>
    <property type="match status" value="1"/>
</dbReference>
<evidence type="ECO:0000313" key="16">
    <source>
        <dbReference type="EMBL" id="AJA53037.1"/>
    </source>
</evidence>
<dbReference type="InterPro" id="IPR018113">
    <property type="entry name" value="PTrfase_EIIB_Cys"/>
</dbReference>
<evidence type="ECO:0000256" key="10">
    <source>
        <dbReference type="ARBA" id="ARBA00023136"/>
    </source>
</evidence>
<dbReference type="GO" id="GO:0005886">
    <property type="term" value="C:plasma membrane"/>
    <property type="evidence" value="ECO:0007669"/>
    <property type="project" value="UniProtKB-SubCell"/>
</dbReference>
<dbReference type="PROSITE" id="PS51093">
    <property type="entry name" value="PTS_EIIA_TYPE_1"/>
    <property type="match status" value="1"/>
</dbReference>
<feature type="active site" description="Phosphocysteine intermediate; for EIIB activity" evidence="11">
    <location>
        <position position="26"/>
    </location>
</feature>
<feature type="transmembrane region" description="Helical" evidence="12">
    <location>
        <begin position="389"/>
        <end position="409"/>
    </location>
</feature>
<dbReference type="PROSITE" id="PS51103">
    <property type="entry name" value="PTS_EIIC_TYPE_1"/>
    <property type="match status" value="1"/>
</dbReference>
<feature type="domain" description="PTS EIIC type-1" evidence="15">
    <location>
        <begin position="107"/>
        <end position="462"/>
    </location>
</feature>
<keyword evidence="4" id="KW-0762">Sugar transport</keyword>
<dbReference type="InterPro" id="IPR010973">
    <property type="entry name" value="PTS_IIBC_sucr"/>
</dbReference>
<feature type="transmembrane region" description="Helical" evidence="12">
    <location>
        <begin position="363"/>
        <end position="382"/>
    </location>
</feature>
<keyword evidence="9 12" id="KW-1133">Transmembrane helix</keyword>
<protein>
    <submittedName>
        <fullName evidence="16">PTS system sucrose-specific EIIBC component</fullName>
    </submittedName>
    <submittedName>
        <fullName evidence="17">PTS system, sucrose-specific IIBC subunit</fullName>
        <ecNumber evidence="16 17">2.7.1.69</ecNumber>
    </submittedName>
</protein>
<dbReference type="GO" id="GO:0016301">
    <property type="term" value="F:kinase activity"/>
    <property type="evidence" value="ECO:0007669"/>
    <property type="project" value="UniProtKB-KW"/>
</dbReference>
<dbReference type="KEGG" id="cpat:CLPA_c29830"/>
<dbReference type="GO" id="GO:0015771">
    <property type="term" value="P:trehalose transport"/>
    <property type="evidence" value="ECO:0007669"/>
    <property type="project" value="TreeGrafter"/>
</dbReference>
<dbReference type="PANTHER" id="PTHR30175">
    <property type="entry name" value="PHOSPHOTRANSFERASE SYSTEM TRANSPORT PROTEIN"/>
    <property type="match status" value="1"/>
</dbReference>
<keyword evidence="5 16" id="KW-0808">Transferase</keyword>
<organism evidence="16 19">
    <name type="scientific">Clostridium pasteurianum DSM 525 = ATCC 6013</name>
    <dbReference type="NCBI Taxonomy" id="1262449"/>
    <lineage>
        <taxon>Bacteria</taxon>
        <taxon>Bacillati</taxon>
        <taxon>Bacillota</taxon>
        <taxon>Clostridia</taxon>
        <taxon>Eubacteriales</taxon>
        <taxon>Clostridiaceae</taxon>
        <taxon>Clostridium</taxon>
    </lineage>
</organism>